<keyword evidence="1" id="KW-0812">Transmembrane</keyword>
<sequence>MIFILFFLEEQLVVAVISLLLTGICCTFIGLLKLLEPRVSLSLCHDCLQYHHKWGGWVLKWRNIQRFDRPSVRRGLAWHPLPYIGIRIRNYDEFLTWVTPRLAVHLLTEQRALLVTLIHQEQGCSNGTCQPLAEELFEESHYRSSNGRHYHGVVAMFANRMARLRTLTGLDLLLPEGSLDREPDAFLRLLRDYQRTLPQIN</sequence>
<keyword evidence="1" id="KW-1133">Transmembrane helix</keyword>
<feature type="transmembrane region" description="Helical" evidence="1">
    <location>
        <begin position="12"/>
        <end position="32"/>
    </location>
</feature>
<evidence type="ECO:0000256" key="1">
    <source>
        <dbReference type="SAM" id="Phobius"/>
    </source>
</evidence>
<gene>
    <name evidence="2" type="ORF">LA374_14635</name>
</gene>
<accession>A0ABS7VDJ3</accession>
<evidence type="ECO:0000313" key="3">
    <source>
        <dbReference type="Proteomes" id="UP000774958"/>
    </source>
</evidence>
<dbReference type="InterPro" id="IPR021367">
    <property type="entry name" value="DUF2982"/>
</dbReference>
<protein>
    <submittedName>
        <fullName evidence="2">DUF2982 domain-containing protein</fullName>
    </submittedName>
</protein>
<organism evidence="2 3">
    <name type="scientific">Aeromonas schubertii</name>
    <dbReference type="NCBI Taxonomy" id="652"/>
    <lineage>
        <taxon>Bacteria</taxon>
        <taxon>Pseudomonadati</taxon>
        <taxon>Pseudomonadota</taxon>
        <taxon>Gammaproteobacteria</taxon>
        <taxon>Aeromonadales</taxon>
        <taxon>Aeromonadaceae</taxon>
        <taxon>Aeromonas</taxon>
    </lineage>
</organism>
<evidence type="ECO:0000313" key="2">
    <source>
        <dbReference type="EMBL" id="MBZ6067436.1"/>
    </source>
</evidence>
<dbReference type="EMBL" id="JAIRBT010000021">
    <property type="protein sequence ID" value="MBZ6067436.1"/>
    <property type="molecule type" value="Genomic_DNA"/>
</dbReference>
<keyword evidence="1" id="KW-0472">Membrane</keyword>
<reference evidence="2 3" key="1">
    <citation type="submission" date="2021-09" db="EMBL/GenBank/DDBJ databases">
        <title>Aeromonas schubertii isolated from Asian sea bass.</title>
        <authorList>
            <person name="Pinpimai K."/>
        </authorList>
    </citation>
    <scope>NUCLEOTIDE SEQUENCE [LARGE SCALE GENOMIC DNA]</scope>
    <source>
        <strain evidence="2 3">CHULA2021a</strain>
    </source>
</reference>
<keyword evidence="3" id="KW-1185">Reference proteome</keyword>
<dbReference type="Proteomes" id="UP000774958">
    <property type="component" value="Unassembled WGS sequence"/>
</dbReference>
<proteinExistence type="predicted"/>
<comment type="caution">
    <text evidence="2">The sequence shown here is derived from an EMBL/GenBank/DDBJ whole genome shotgun (WGS) entry which is preliminary data.</text>
</comment>
<name>A0ABS7VDJ3_9GAMM</name>
<dbReference type="Pfam" id="PF11201">
    <property type="entry name" value="DUF2982"/>
    <property type="match status" value="1"/>
</dbReference>
<dbReference type="RefSeq" id="WP_224163288.1">
    <property type="nucleotide sequence ID" value="NZ_CP039611.1"/>
</dbReference>